<comment type="caution">
    <text evidence="2">The sequence shown here is derived from an EMBL/GenBank/DDBJ whole genome shotgun (WGS) entry which is preliminary data.</text>
</comment>
<evidence type="ECO:0000256" key="1">
    <source>
        <dbReference type="SAM" id="MobiDB-lite"/>
    </source>
</evidence>
<evidence type="ECO:0000313" key="2">
    <source>
        <dbReference type="EMBL" id="KAB2578237.1"/>
    </source>
</evidence>
<name>A0A5N5DKG1_9PEZI</name>
<gene>
    <name evidence="2" type="ORF">DBV05_g3260</name>
</gene>
<protein>
    <submittedName>
        <fullName evidence="2">Uncharacterized protein</fullName>
    </submittedName>
</protein>
<accession>A0A5N5DKG1</accession>
<proteinExistence type="predicted"/>
<dbReference type="Proteomes" id="UP000325902">
    <property type="component" value="Unassembled WGS sequence"/>
</dbReference>
<reference evidence="2 3" key="1">
    <citation type="journal article" date="2019" name="Sci. Rep.">
        <title>A multi-omics analysis of the grapevine pathogen Lasiodiplodia theobromae reveals that temperature affects the expression of virulence- and pathogenicity-related genes.</title>
        <authorList>
            <person name="Felix C."/>
            <person name="Meneses R."/>
            <person name="Goncalves M.F.M."/>
            <person name="Tilleman L."/>
            <person name="Duarte A.S."/>
            <person name="Jorrin-Novo J.V."/>
            <person name="Van de Peer Y."/>
            <person name="Deforce D."/>
            <person name="Van Nieuwerburgh F."/>
            <person name="Esteves A.C."/>
            <person name="Alves A."/>
        </authorList>
    </citation>
    <scope>NUCLEOTIDE SEQUENCE [LARGE SCALE GENOMIC DNA]</scope>
    <source>
        <strain evidence="2 3">LA-SOL3</strain>
    </source>
</reference>
<organism evidence="2 3">
    <name type="scientific">Lasiodiplodia theobromae</name>
    <dbReference type="NCBI Taxonomy" id="45133"/>
    <lineage>
        <taxon>Eukaryota</taxon>
        <taxon>Fungi</taxon>
        <taxon>Dikarya</taxon>
        <taxon>Ascomycota</taxon>
        <taxon>Pezizomycotina</taxon>
        <taxon>Dothideomycetes</taxon>
        <taxon>Dothideomycetes incertae sedis</taxon>
        <taxon>Botryosphaeriales</taxon>
        <taxon>Botryosphaeriaceae</taxon>
        <taxon>Lasiodiplodia</taxon>
    </lineage>
</organism>
<dbReference type="AlphaFoldDB" id="A0A5N5DKG1"/>
<feature type="region of interest" description="Disordered" evidence="1">
    <location>
        <begin position="259"/>
        <end position="278"/>
    </location>
</feature>
<feature type="region of interest" description="Disordered" evidence="1">
    <location>
        <begin position="397"/>
        <end position="421"/>
    </location>
</feature>
<sequence>MEHRITCALAADLPYNHHHHQNDAAARKPNLLAPFAPSSSPFSSPSSPAPPQQQQPDDHPAPLIKRIQHDLAEALRLHSSPPVQQRLSLLAAQRAWVEEVVRDALEALAAVGGEVGGSDEGEVVRRSREEAVRSDGWRRQWGMMALRQTATATTTTREKEGEGEGVRGERVAALAACHASLLSAVAKMQRMEEEGVVVGVGEAGTAGKMAGLVVGGGCDNSIAGLPTYESSRNDERVVPWEYRPEGDAILRPSSTRKRFIKSRKDEKPRNVEEDLRGGSNQHTRAVTLDEAFPYLQAFFKAIPEDAKVDTPTELPVELPAEVPLDRIPTAPKVHAATSSPGLLSPHPAFYTQSFDSSRDPQWDRASFKIPCDPAEITSNGSRLSASAMSKRRSFRKAKLGETSQGVWETPDSIPNNIGWAP</sequence>
<feature type="compositionally biased region" description="Low complexity" evidence="1">
    <location>
        <begin position="33"/>
        <end position="46"/>
    </location>
</feature>
<evidence type="ECO:0000313" key="3">
    <source>
        <dbReference type="Proteomes" id="UP000325902"/>
    </source>
</evidence>
<feature type="region of interest" description="Disordered" evidence="1">
    <location>
        <begin position="31"/>
        <end position="60"/>
    </location>
</feature>
<dbReference type="EMBL" id="VCHE01000013">
    <property type="protein sequence ID" value="KAB2578237.1"/>
    <property type="molecule type" value="Genomic_DNA"/>
</dbReference>
<feature type="compositionally biased region" description="Basic and acidic residues" evidence="1">
    <location>
        <begin position="262"/>
        <end position="276"/>
    </location>
</feature>
<dbReference type="OrthoDB" id="3798150at2759"/>
<keyword evidence="3" id="KW-1185">Reference proteome</keyword>